<keyword evidence="5 7" id="KW-1133">Transmembrane helix</keyword>
<evidence type="ECO:0000256" key="2">
    <source>
        <dbReference type="ARBA" id="ARBA00022448"/>
    </source>
</evidence>
<evidence type="ECO:0000313" key="10">
    <source>
        <dbReference type="EMBL" id="MDN4473611.1"/>
    </source>
</evidence>
<dbReference type="CDD" id="cd06261">
    <property type="entry name" value="TM_PBP2"/>
    <property type="match status" value="1"/>
</dbReference>
<dbReference type="Proteomes" id="UP001172738">
    <property type="component" value="Unassembled WGS sequence"/>
</dbReference>
<proteinExistence type="inferred from homology"/>
<dbReference type="InterPro" id="IPR043429">
    <property type="entry name" value="ArtM/GltK/GlnP/TcyL/YhdX-like"/>
</dbReference>
<dbReference type="NCBIfam" id="TIGR01726">
    <property type="entry name" value="HEQRo_perm_3TM"/>
    <property type="match status" value="1"/>
</dbReference>
<keyword evidence="4 7" id="KW-0812">Transmembrane</keyword>
<dbReference type="PANTHER" id="PTHR30614:SF21">
    <property type="entry name" value="AMINO ACID ABC TRANSPORTER PERMEASE"/>
    <property type="match status" value="1"/>
</dbReference>
<dbReference type="InterPro" id="IPR000515">
    <property type="entry name" value="MetI-like"/>
</dbReference>
<feature type="transmembrane region" description="Helical" evidence="7">
    <location>
        <begin position="195"/>
        <end position="217"/>
    </location>
</feature>
<accession>A0ABT8G388</accession>
<dbReference type="PROSITE" id="PS50928">
    <property type="entry name" value="ABC_TM1"/>
    <property type="match status" value="1"/>
</dbReference>
<evidence type="ECO:0000256" key="1">
    <source>
        <dbReference type="ARBA" id="ARBA00004651"/>
    </source>
</evidence>
<name>A0ABT8G388_9MICO</name>
<dbReference type="PANTHER" id="PTHR30614">
    <property type="entry name" value="MEMBRANE COMPONENT OF AMINO ACID ABC TRANSPORTER"/>
    <property type="match status" value="1"/>
</dbReference>
<evidence type="ECO:0000256" key="5">
    <source>
        <dbReference type="ARBA" id="ARBA00022989"/>
    </source>
</evidence>
<dbReference type="EMBL" id="JAUHPV010000007">
    <property type="protein sequence ID" value="MDN4473611.1"/>
    <property type="molecule type" value="Genomic_DNA"/>
</dbReference>
<protein>
    <submittedName>
        <fullName evidence="10">Amino acid ABC transporter permease</fullName>
    </submittedName>
</protein>
<sequence length="354" mass="38688">MSSSSVLYDAPGPRAKRLDRIFNVGFSLLLLAGIAYVIVSFYRRGIFDERWAVLWDPPKGQTASDVWRSLWSGLRATLWAALLATPLALVIGSAVAIIRRGVTKRLVTGSATVVTEFARGLPVLMLMFLARFGFQWETLPSVVFGLVVYNAAVVAEILRAGLAALPKGQREAGLSIGLSPMRTTLMIELPQAVRIMLPALVSQIVVLLKDTALGYIVAYPELLRTIKINRDYFGDQYTIPLFVVGATIYILINLAISRLATLIERRLRERGKGGTPPEIGPAGPIPQSGIGGPAREEGARAGDPVFGAKRPVQSHGAPQRRPGETDEDFRRRVGEVDWRRASMRSNTRTGDSEI</sequence>
<evidence type="ECO:0000259" key="9">
    <source>
        <dbReference type="PROSITE" id="PS50928"/>
    </source>
</evidence>
<dbReference type="InterPro" id="IPR010065">
    <property type="entry name" value="AA_ABC_transptr_permease_3TM"/>
</dbReference>
<evidence type="ECO:0000256" key="8">
    <source>
        <dbReference type="SAM" id="MobiDB-lite"/>
    </source>
</evidence>
<feature type="transmembrane region" description="Helical" evidence="7">
    <location>
        <begin position="21"/>
        <end position="42"/>
    </location>
</feature>
<dbReference type="SUPFAM" id="SSF161098">
    <property type="entry name" value="MetI-like"/>
    <property type="match status" value="1"/>
</dbReference>
<keyword evidence="2 7" id="KW-0813">Transport</keyword>
<feature type="domain" description="ABC transmembrane type-1" evidence="9">
    <location>
        <begin position="74"/>
        <end position="260"/>
    </location>
</feature>
<dbReference type="Pfam" id="PF00528">
    <property type="entry name" value="BPD_transp_1"/>
    <property type="match status" value="1"/>
</dbReference>
<feature type="compositionally biased region" description="Polar residues" evidence="8">
    <location>
        <begin position="343"/>
        <end position="354"/>
    </location>
</feature>
<organism evidence="10 11">
    <name type="scientific">Demequina zhanjiangensis</name>
    <dbReference type="NCBI Taxonomy" id="3051659"/>
    <lineage>
        <taxon>Bacteria</taxon>
        <taxon>Bacillati</taxon>
        <taxon>Actinomycetota</taxon>
        <taxon>Actinomycetes</taxon>
        <taxon>Micrococcales</taxon>
        <taxon>Demequinaceae</taxon>
        <taxon>Demequina</taxon>
    </lineage>
</organism>
<feature type="transmembrane region" description="Helical" evidence="7">
    <location>
        <begin position="237"/>
        <end position="260"/>
    </location>
</feature>
<keyword evidence="3" id="KW-1003">Cell membrane</keyword>
<keyword evidence="11" id="KW-1185">Reference proteome</keyword>
<comment type="similarity">
    <text evidence="7">Belongs to the binding-protein-dependent transport system permease family.</text>
</comment>
<feature type="region of interest" description="Disordered" evidence="8">
    <location>
        <begin position="271"/>
        <end position="354"/>
    </location>
</feature>
<evidence type="ECO:0000256" key="6">
    <source>
        <dbReference type="ARBA" id="ARBA00023136"/>
    </source>
</evidence>
<gene>
    <name evidence="10" type="ORF">QQX04_11465</name>
</gene>
<dbReference type="RefSeq" id="WP_301129316.1">
    <property type="nucleotide sequence ID" value="NZ_JAUHPV010000007.1"/>
</dbReference>
<comment type="caution">
    <text evidence="10">The sequence shown here is derived from an EMBL/GenBank/DDBJ whole genome shotgun (WGS) entry which is preliminary data.</text>
</comment>
<evidence type="ECO:0000256" key="7">
    <source>
        <dbReference type="RuleBase" id="RU363032"/>
    </source>
</evidence>
<evidence type="ECO:0000313" key="11">
    <source>
        <dbReference type="Proteomes" id="UP001172738"/>
    </source>
</evidence>
<feature type="compositionally biased region" description="Basic and acidic residues" evidence="8">
    <location>
        <begin position="321"/>
        <end position="340"/>
    </location>
</feature>
<feature type="transmembrane region" description="Helical" evidence="7">
    <location>
        <begin position="76"/>
        <end position="98"/>
    </location>
</feature>
<dbReference type="InterPro" id="IPR035906">
    <property type="entry name" value="MetI-like_sf"/>
</dbReference>
<keyword evidence="6 7" id="KW-0472">Membrane</keyword>
<evidence type="ECO:0000256" key="3">
    <source>
        <dbReference type="ARBA" id="ARBA00022475"/>
    </source>
</evidence>
<evidence type="ECO:0000256" key="4">
    <source>
        <dbReference type="ARBA" id="ARBA00022692"/>
    </source>
</evidence>
<dbReference type="Gene3D" id="1.10.3720.10">
    <property type="entry name" value="MetI-like"/>
    <property type="match status" value="1"/>
</dbReference>
<comment type="subcellular location">
    <subcellularLocation>
        <location evidence="1 7">Cell membrane</location>
        <topology evidence="1 7">Multi-pass membrane protein</topology>
    </subcellularLocation>
</comment>
<reference evidence="10" key="1">
    <citation type="submission" date="2023-06" db="EMBL/GenBank/DDBJ databases">
        <title>SYSU T00b26.</title>
        <authorList>
            <person name="Gao L."/>
            <person name="Fang B.-Z."/>
            <person name="Li W.-J."/>
        </authorList>
    </citation>
    <scope>NUCLEOTIDE SEQUENCE</scope>
    <source>
        <strain evidence="10">SYSU T00b26</strain>
    </source>
</reference>